<keyword evidence="3" id="KW-0812">Transmembrane</keyword>
<evidence type="ECO:0000256" key="2">
    <source>
        <dbReference type="PIRSR" id="PIRSR017388-2"/>
    </source>
</evidence>
<keyword evidence="6" id="KW-1185">Reference proteome</keyword>
<feature type="transmembrane region" description="Helical" evidence="3">
    <location>
        <begin position="92"/>
        <end position="116"/>
    </location>
</feature>
<dbReference type="OrthoDB" id="9786110at2"/>
<name>A0A2K8N6B5_9BACL</name>
<evidence type="ECO:0000313" key="6">
    <source>
        <dbReference type="Proteomes" id="UP000231932"/>
    </source>
</evidence>
<dbReference type="AlphaFoldDB" id="A0A2K8N6B5"/>
<dbReference type="RefSeq" id="WP_100666827.1">
    <property type="nucleotide sequence ID" value="NZ_CP024955.1"/>
</dbReference>
<dbReference type="SUPFAM" id="SSF53474">
    <property type="entry name" value="alpha/beta-Hydrolases"/>
    <property type="match status" value="1"/>
</dbReference>
<organism evidence="5 6">
    <name type="scientific">Kyrpidia spormannii</name>
    <dbReference type="NCBI Taxonomy" id="2055160"/>
    <lineage>
        <taxon>Bacteria</taxon>
        <taxon>Bacillati</taxon>
        <taxon>Bacillota</taxon>
        <taxon>Bacilli</taxon>
        <taxon>Bacillales</taxon>
        <taxon>Alicyclobacillaceae</taxon>
        <taxon>Kyrpidia</taxon>
    </lineage>
</organism>
<feature type="active site" description="Charge relay system" evidence="1">
    <location>
        <position position="231"/>
    </location>
</feature>
<protein>
    <submittedName>
        <fullName evidence="5">Carboxylesterase</fullName>
    </submittedName>
</protein>
<gene>
    <name evidence="5" type="ORF">CVV65_02635</name>
</gene>
<feature type="active site" description="Charge relay system" evidence="1">
    <location>
        <position position="201"/>
    </location>
</feature>
<evidence type="ECO:0000256" key="3">
    <source>
        <dbReference type="SAM" id="Phobius"/>
    </source>
</evidence>
<evidence type="ECO:0000256" key="1">
    <source>
        <dbReference type="PIRSR" id="PIRSR017388-1"/>
    </source>
</evidence>
<dbReference type="Proteomes" id="UP000231932">
    <property type="component" value="Chromosome"/>
</dbReference>
<dbReference type="KEGG" id="kyr:CVV65_02635"/>
<reference evidence="6" key="1">
    <citation type="submission" date="2017-11" db="EMBL/GenBank/DDBJ databases">
        <title>Complete Genome Sequence of Kyrpidia sp. Strain EA-1, a thermophilic, hydrogen-oxidizing Bacterium, isolated from the Azores.</title>
        <authorList>
            <person name="Reiner J.E."/>
            <person name="Lapp C.J."/>
            <person name="Bunk B."/>
            <person name="Gescher J."/>
        </authorList>
    </citation>
    <scope>NUCLEOTIDE SEQUENCE [LARGE SCALE GENOMIC DNA]</scope>
    <source>
        <strain evidence="6">EA-1</strain>
    </source>
</reference>
<dbReference type="GO" id="GO:0052689">
    <property type="term" value="F:carboxylic ester hydrolase activity"/>
    <property type="evidence" value="ECO:0007669"/>
    <property type="project" value="InterPro"/>
</dbReference>
<keyword evidence="3" id="KW-1133">Transmembrane helix</keyword>
<dbReference type="InterPro" id="IPR029058">
    <property type="entry name" value="AB_hydrolase_fold"/>
</dbReference>
<evidence type="ECO:0000313" key="5">
    <source>
        <dbReference type="EMBL" id="ATY83992.1"/>
    </source>
</evidence>
<dbReference type="InterPro" id="IPR051044">
    <property type="entry name" value="MAG_DAG_Lipase"/>
</dbReference>
<evidence type="ECO:0000259" key="4">
    <source>
        <dbReference type="Pfam" id="PF12146"/>
    </source>
</evidence>
<keyword evidence="3" id="KW-0472">Membrane</keyword>
<dbReference type="Pfam" id="PF12146">
    <property type="entry name" value="Hydrolase_4"/>
    <property type="match status" value="1"/>
</dbReference>
<dbReference type="PIRSF" id="PIRSF017388">
    <property type="entry name" value="Esterase_lipase"/>
    <property type="match status" value="1"/>
</dbReference>
<feature type="transmembrane region" description="Helical" evidence="3">
    <location>
        <begin position="15"/>
        <end position="32"/>
    </location>
</feature>
<dbReference type="InterPro" id="IPR022742">
    <property type="entry name" value="Hydrolase_4"/>
</dbReference>
<feature type="active site" description="Nucleophile" evidence="1">
    <location>
        <position position="98"/>
    </location>
</feature>
<feature type="binding site" evidence="2">
    <location>
        <position position="99"/>
    </location>
    <ligand>
        <name>substrate</name>
    </ligand>
</feature>
<feature type="domain" description="Serine aminopeptidase S33" evidence="4">
    <location>
        <begin position="24"/>
        <end position="238"/>
    </location>
</feature>
<sequence length="257" mass="28654">MKEDQEFTEASPEPFFFPGGSVGILLVHGFTGSPSEMRPMGQWLAQQGYTVAGPLLAGHGTSPLDMERTSWRDWVASARDAARKLRERSSRIVAAGLSMGGALSLYLGSGVAGVVVDAVISMCAPIYLQDRRAHLARFVAPIHRFHRDGSAGYPPEIRRYLAGYDITPTRCVGELMTLIRRTKRLLPGVRVPTLVLQARRDRTVRPKSARYIYARVGTSDKALLWYEQSGHILTVDRDREAVWRDVLEWLRGHDLAP</sequence>
<feature type="binding site" evidence="2">
    <location>
        <position position="30"/>
    </location>
    <ligand>
        <name>substrate</name>
    </ligand>
</feature>
<dbReference type="PANTHER" id="PTHR11614">
    <property type="entry name" value="PHOSPHOLIPASE-RELATED"/>
    <property type="match status" value="1"/>
</dbReference>
<dbReference type="InterPro" id="IPR012354">
    <property type="entry name" value="Esterase_lipase"/>
</dbReference>
<accession>A0A2K8N6B5</accession>
<dbReference type="EMBL" id="CP024955">
    <property type="protein sequence ID" value="ATY83992.1"/>
    <property type="molecule type" value="Genomic_DNA"/>
</dbReference>
<dbReference type="Gene3D" id="3.40.50.1820">
    <property type="entry name" value="alpha/beta hydrolase"/>
    <property type="match status" value="1"/>
</dbReference>
<proteinExistence type="predicted"/>